<organism evidence="1">
    <name type="scientific">viral metagenome</name>
    <dbReference type="NCBI Taxonomy" id="1070528"/>
    <lineage>
        <taxon>unclassified sequences</taxon>
        <taxon>metagenomes</taxon>
        <taxon>organismal metagenomes</taxon>
    </lineage>
</organism>
<name>A0A6C0I938_9ZZZZ</name>
<reference evidence="1" key="1">
    <citation type="journal article" date="2020" name="Nature">
        <title>Giant virus diversity and host interactions through global metagenomics.</title>
        <authorList>
            <person name="Schulz F."/>
            <person name="Roux S."/>
            <person name="Paez-Espino D."/>
            <person name="Jungbluth S."/>
            <person name="Walsh D.A."/>
            <person name="Denef V.J."/>
            <person name="McMahon K.D."/>
            <person name="Konstantinidis K.T."/>
            <person name="Eloe-Fadrosh E.A."/>
            <person name="Kyrpides N.C."/>
            <person name="Woyke T."/>
        </authorList>
    </citation>
    <scope>NUCLEOTIDE SEQUENCE</scope>
    <source>
        <strain evidence="1">GVMAG-M-3300023184-60</strain>
    </source>
</reference>
<dbReference type="AlphaFoldDB" id="A0A6C0I938"/>
<proteinExistence type="predicted"/>
<protein>
    <submittedName>
        <fullName evidence="1">Uncharacterized protein</fullName>
    </submittedName>
</protein>
<accession>A0A6C0I938</accession>
<evidence type="ECO:0000313" key="1">
    <source>
        <dbReference type="EMBL" id="QHT89548.1"/>
    </source>
</evidence>
<sequence>MDDDMDTNMTNAAAATAEEKAIMNDINNHIDICVSNNLHYDIALVCYKCLKDKHRYVSKTSSSSSSSDTNNNTWEYLTNAVWTTDVNNKQLIYSIRTIVCIAFTKRSLYWEDERENEKYPDTSVIASKLLQISSKLKDNKYILVLIKECKQFFMI</sequence>
<dbReference type="EMBL" id="MN740142">
    <property type="protein sequence ID" value="QHT89548.1"/>
    <property type="molecule type" value="Genomic_DNA"/>
</dbReference>